<feature type="transmembrane region" description="Helical" evidence="6">
    <location>
        <begin position="74"/>
        <end position="92"/>
    </location>
</feature>
<keyword evidence="8" id="KW-1185">Reference proteome</keyword>
<evidence type="ECO:0000256" key="2">
    <source>
        <dbReference type="ARBA" id="ARBA00022475"/>
    </source>
</evidence>
<evidence type="ECO:0000256" key="4">
    <source>
        <dbReference type="ARBA" id="ARBA00022989"/>
    </source>
</evidence>
<dbReference type="EMBL" id="JAROCA020000002">
    <property type="protein sequence ID" value="MDY0406549.1"/>
    <property type="molecule type" value="Genomic_DNA"/>
</dbReference>
<gene>
    <name evidence="7" type="ORF">P5G51_015305</name>
</gene>
<feature type="transmembrane region" description="Helical" evidence="6">
    <location>
        <begin position="47"/>
        <end position="67"/>
    </location>
</feature>
<evidence type="ECO:0000256" key="5">
    <source>
        <dbReference type="ARBA" id="ARBA00023136"/>
    </source>
</evidence>
<feature type="transmembrane region" description="Helical" evidence="6">
    <location>
        <begin position="104"/>
        <end position="122"/>
    </location>
</feature>
<name>A0ABU5CJM0_9BACI</name>
<evidence type="ECO:0000313" key="7">
    <source>
        <dbReference type="EMBL" id="MDY0406549.1"/>
    </source>
</evidence>
<dbReference type="Pfam" id="PF02588">
    <property type="entry name" value="YitT_membrane"/>
    <property type="match status" value="1"/>
</dbReference>
<dbReference type="InterPro" id="IPR003740">
    <property type="entry name" value="YitT"/>
</dbReference>
<sequence>MREFLIKYGLVLAGGAIQGLGMGLFLFPNSIPSGGAGGIAILLNHWFGISDGLALWIVNSSMLLFGVTYFGKRFVLWTIVGITTTSVSIQFFEQFVFIPDRHLIVDLVLGSIFLGIGIGMLMRQDVSNGGVGVVAMIIAAGKEILPGKPLFYINCFVFFVTAAVIDWKIILLAFPANGFPRK</sequence>
<dbReference type="Proteomes" id="UP001228376">
    <property type="component" value="Unassembled WGS sequence"/>
</dbReference>
<dbReference type="RefSeq" id="WP_320384984.1">
    <property type="nucleotide sequence ID" value="NZ_JAROCA020000002.1"/>
</dbReference>
<dbReference type="PANTHER" id="PTHR33545">
    <property type="entry name" value="UPF0750 MEMBRANE PROTEIN YITT-RELATED"/>
    <property type="match status" value="1"/>
</dbReference>
<evidence type="ECO:0000256" key="3">
    <source>
        <dbReference type="ARBA" id="ARBA00022692"/>
    </source>
</evidence>
<evidence type="ECO:0000313" key="8">
    <source>
        <dbReference type="Proteomes" id="UP001228376"/>
    </source>
</evidence>
<protein>
    <submittedName>
        <fullName evidence="7">YitT family protein</fullName>
    </submittedName>
</protein>
<keyword evidence="4 6" id="KW-1133">Transmembrane helix</keyword>
<evidence type="ECO:0000256" key="1">
    <source>
        <dbReference type="ARBA" id="ARBA00004651"/>
    </source>
</evidence>
<keyword evidence="2" id="KW-1003">Cell membrane</keyword>
<evidence type="ECO:0000256" key="6">
    <source>
        <dbReference type="SAM" id="Phobius"/>
    </source>
</evidence>
<comment type="subcellular location">
    <subcellularLocation>
        <location evidence="1">Cell membrane</location>
        <topology evidence="1">Multi-pass membrane protein</topology>
    </subcellularLocation>
</comment>
<organism evidence="7 8">
    <name type="scientific">Tigheibacillus jepli</name>
    <dbReference type="NCBI Taxonomy" id="3035914"/>
    <lineage>
        <taxon>Bacteria</taxon>
        <taxon>Bacillati</taxon>
        <taxon>Bacillota</taxon>
        <taxon>Bacilli</taxon>
        <taxon>Bacillales</taxon>
        <taxon>Bacillaceae</taxon>
        <taxon>Tigheibacillus</taxon>
    </lineage>
</organism>
<feature type="transmembrane region" description="Helical" evidence="6">
    <location>
        <begin position="7"/>
        <end position="27"/>
    </location>
</feature>
<reference evidence="7 8" key="1">
    <citation type="submission" date="2023-10" db="EMBL/GenBank/DDBJ databases">
        <title>179-bfca-hs.</title>
        <authorList>
            <person name="Miliotis G."/>
            <person name="Sengupta P."/>
            <person name="Hameed A."/>
            <person name="Chuvochina M."/>
            <person name="Mcdonagh F."/>
            <person name="Simpson A.C."/>
            <person name="Singh N.K."/>
            <person name="Rekha P.D."/>
            <person name="Raman K."/>
            <person name="Hugenholtz P."/>
            <person name="Venkateswaran K."/>
        </authorList>
    </citation>
    <scope>NUCLEOTIDE SEQUENCE [LARGE SCALE GENOMIC DNA]</scope>
    <source>
        <strain evidence="7 8">179-BFC-A-HS</strain>
    </source>
</reference>
<dbReference type="PANTHER" id="PTHR33545:SF9">
    <property type="entry name" value="UPF0750 MEMBRANE PROTEIN YITE"/>
    <property type="match status" value="1"/>
</dbReference>
<comment type="caution">
    <text evidence="7">The sequence shown here is derived from an EMBL/GenBank/DDBJ whole genome shotgun (WGS) entry which is preliminary data.</text>
</comment>
<feature type="transmembrane region" description="Helical" evidence="6">
    <location>
        <begin position="129"/>
        <end position="145"/>
    </location>
</feature>
<keyword evidence="5 6" id="KW-0472">Membrane</keyword>
<proteinExistence type="predicted"/>
<dbReference type="InterPro" id="IPR051461">
    <property type="entry name" value="UPF0750_membrane"/>
</dbReference>
<accession>A0ABU5CJM0</accession>
<feature type="transmembrane region" description="Helical" evidence="6">
    <location>
        <begin position="151"/>
        <end position="174"/>
    </location>
</feature>
<keyword evidence="3 6" id="KW-0812">Transmembrane</keyword>